<dbReference type="EMBL" id="CAJJDM010000012">
    <property type="protein sequence ID" value="CAD8050469.1"/>
    <property type="molecule type" value="Genomic_DNA"/>
</dbReference>
<feature type="compositionally biased region" description="Basic and acidic residues" evidence="1">
    <location>
        <begin position="571"/>
        <end position="582"/>
    </location>
</feature>
<organism evidence="3 4">
    <name type="scientific">Paramecium primaurelia</name>
    <dbReference type="NCBI Taxonomy" id="5886"/>
    <lineage>
        <taxon>Eukaryota</taxon>
        <taxon>Sar</taxon>
        <taxon>Alveolata</taxon>
        <taxon>Ciliophora</taxon>
        <taxon>Intramacronucleata</taxon>
        <taxon>Oligohymenophorea</taxon>
        <taxon>Peniculida</taxon>
        <taxon>Parameciidae</taxon>
        <taxon>Paramecium</taxon>
    </lineage>
</organism>
<dbReference type="AlphaFoldDB" id="A0A8S1K5B4"/>
<evidence type="ECO:0000313" key="3">
    <source>
        <dbReference type="EMBL" id="CAD8050469.1"/>
    </source>
</evidence>
<dbReference type="OMA" id="ELMISHN"/>
<comment type="caution">
    <text evidence="3">The sequence shown here is derived from an EMBL/GenBank/DDBJ whole genome shotgun (WGS) entry which is preliminary data.</text>
</comment>
<evidence type="ECO:0000313" key="4">
    <source>
        <dbReference type="Proteomes" id="UP000688137"/>
    </source>
</evidence>
<reference evidence="3" key="1">
    <citation type="submission" date="2021-01" db="EMBL/GenBank/DDBJ databases">
        <authorList>
            <consortium name="Genoscope - CEA"/>
            <person name="William W."/>
        </authorList>
    </citation>
    <scope>NUCLEOTIDE SEQUENCE</scope>
</reference>
<accession>A0A8S1K5B4</accession>
<keyword evidence="4" id="KW-1185">Reference proteome</keyword>
<keyword evidence="2" id="KW-0472">Membrane</keyword>
<feature type="region of interest" description="Disordered" evidence="1">
    <location>
        <begin position="562"/>
        <end position="595"/>
    </location>
</feature>
<feature type="compositionally biased region" description="Low complexity" evidence="1">
    <location>
        <begin position="519"/>
        <end position="530"/>
    </location>
</feature>
<evidence type="ECO:0000256" key="1">
    <source>
        <dbReference type="SAM" id="MobiDB-lite"/>
    </source>
</evidence>
<sequence length="731" mass="87053">MYQTQTQSQKQIEEMIAYSQSNLSIILNMEQFMKYFRASDPLAIDFLQRNVKQMIDILFVDYDKVQTDQLAIYSDLINKIFEIIDLKLEPIMKQIEIYWEVIFDLRWRALTPDTQWGIAHKLFQLIKDRDKRFVLDQFQRPNFLVSFLPLIHINSVAQILIIFYEFGFHQQQLDFLKVGFDRFQDFDPCSAINFTFIIHEIMIRILNDNQIEYVIKGEIQRKMLAIISRDDINAITLKNAAHILSLVSNYYSMDMQNIQLDEPETQEITQKFRHTEFFEYFDVKIIAQILQQSFQNKTKVGLLIIKLVEVIDNLVRITDIQLWEKVDKANIMELIFNLVHKFNKQDIFISYVDNMISFIFERALNDYHPYWASKLILKNKIHEKHHRLIDKQIYQFESKLSLKLIQDGEFLPYYDYLKQIEEELMISHNWRTLKLHQMKQEEIHKNKLGEDPSSPQIEEKLIVSALDVEDTKYQEQDGIDESANNIFINCQSNSPSKQNYQEITKNIFETIPITRADSESNSESSYNESEQSIEKKFVQDKDFDRPIDPLSQLKEVLSELGMKSNQQNKLSHSDQLDREKVYKNRNLSNSLNHEEQKNKLMTASLKDDYDVPSPILQRRSSLQPVSNVKKLNKKFEEFHIDFLNNRKILKKDDNSILKVDEIDFEKVPSKQIIQVVFQKQNQEILLKTKLVVEPKEEETNLFPKFEKVEDIKFRQLQQKDLHFLEFLKNQE</sequence>
<evidence type="ECO:0000256" key="2">
    <source>
        <dbReference type="SAM" id="Phobius"/>
    </source>
</evidence>
<name>A0A8S1K5B4_PARPR</name>
<dbReference type="Proteomes" id="UP000688137">
    <property type="component" value="Unassembled WGS sequence"/>
</dbReference>
<keyword evidence="2" id="KW-1133">Transmembrane helix</keyword>
<protein>
    <submittedName>
        <fullName evidence="3">Uncharacterized protein</fullName>
    </submittedName>
</protein>
<keyword evidence="2" id="KW-0812">Transmembrane</keyword>
<feature type="transmembrane region" description="Helical" evidence="2">
    <location>
        <begin position="142"/>
        <end position="164"/>
    </location>
</feature>
<feature type="region of interest" description="Disordered" evidence="1">
    <location>
        <begin position="514"/>
        <end position="533"/>
    </location>
</feature>
<gene>
    <name evidence="3" type="ORF">PPRIM_AZ9-3.1.T0170073</name>
</gene>
<proteinExistence type="predicted"/>